<evidence type="ECO:0000313" key="5">
    <source>
        <dbReference type="EMBL" id="NWY97518.1"/>
    </source>
</evidence>
<feature type="chain" id="PRO_5029840553" evidence="4">
    <location>
        <begin position="21"/>
        <end position="318"/>
    </location>
</feature>
<feature type="signal peptide" evidence="4">
    <location>
        <begin position="1"/>
        <end position="20"/>
    </location>
</feature>
<dbReference type="PANTHER" id="PTHR43313:SF11">
    <property type="entry name" value="RETINOL DEHYDROGENASE 16"/>
    <property type="match status" value="1"/>
</dbReference>
<reference evidence="5 6" key="1">
    <citation type="submission" date="2019-09" db="EMBL/GenBank/DDBJ databases">
        <title>Bird 10,000 Genomes (B10K) Project - Family phase.</title>
        <authorList>
            <person name="Zhang G."/>
        </authorList>
    </citation>
    <scope>NUCLEOTIDE SEQUENCE [LARGE SCALE GENOMIC DNA]</scope>
    <source>
        <strain evidence="5">OUT-0011</strain>
        <tissue evidence="5">Muscle</tissue>
    </source>
</reference>
<name>A0A7K7IVZ1_LOXCU</name>
<dbReference type="GO" id="GO:0008202">
    <property type="term" value="P:steroid metabolic process"/>
    <property type="evidence" value="ECO:0007669"/>
    <property type="project" value="TreeGrafter"/>
</dbReference>
<dbReference type="FunFam" id="3.40.50.720:FF:000074">
    <property type="entry name" value="Retinol dehydrogenase type 1"/>
    <property type="match status" value="1"/>
</dbReference>
<evidence type="ECO:0000256" key="3">
    <source>
        <dbReference type="RuleBase" id="RU000363"/>
    </source>
</evidence>
<comment type="similarity">
    <text evidence="1 3">Belongs to the short-chain dehydrogenases/reductases (SDR) family.</text>
</comment>
<dbReference type="Proteomes" id="UP000564784">
    <property type="component" value="Unassembled WGS sequence"/>
</dbReference>
<evidence type="ECO:0000256" key="2">
    <source>
        <dbReference type="ARBA" id="ARBA00023002"/>
    </source>
</evidence>
<keyword evidence="2" id="KW-0560">Oxidoreductase</keyword>
<dbReference type="InterPro" id="IPR002347">
    <property type="entry name" value="SDR_fam"/>
</dbReference>
<sequence>MWLYVVAALLGLFLLRRWHRERQTVPRLSEKHVLITGCDSGFGNLLARQLDARGMRVLAACLTDAGAEQLRAATSERLQTVLLDVTCSKSIADVTAWVRQRVGDQGLWGLVNNAGIAIPTAPNEWLTKEDFVKVLDVNLLGLVEVTLSLLPLVRRARGRVVNVASVMGRVSFFGGGYCISKFGVEAFSDSLRLEMHNFGVKVCVIEPGYFKTMITNVENLEKNFHASWEKLPAEIKASYGENYLRSFVAMLKLLQKGFNTDLSLVTNCMEHALTSLHPRSRYSAGWDAKLLYLPLSYLPSALSDALFTMFYPKSVGKA</sequence>
<dbReference type="Gene3D" id="3.40.50.720">
    <property type="entry name" value="NAD(P)-binding Rossmann-like Domain"/>
    <property type="match status" value="1"/>
</dbReference>
<dbReference type="OrthoDB" id="5296at2759"/>
<keyword evidence="6" id="KW-1185">Reference proteome</keyword>
<dbReference type="PROSITE" id="PS00061">
    <property type="entry name" value="ADH_SHORT"/>
    <property type="match status" value="1"/>
</dbReference>
<dbReference type="InterPro" id="IPR036291">
    <property type="entry name" value="NAD(P)-bd_dom_sf"/>
</dbReference>
<feature type="non-terminal residue" evidence="5">
    <location>
        <position position="1"/>
    </location>
</feature>
<protein>
    <submittedName>
        <fullName evidence="5">RDH16 dehydrogenase</fullName>
    </submittedName>
</protein>
<dbReference type="EMBL" id="VZSM01003797">
    <property type="protein sequence ID" value="NWY97518.1"/>
    <property type="molecule type" value="Genomic_DNA"/>
</dbReference>
<dbReference type="PRINTS" id="PR00080">
    <property type="entry name" value="SDRFAMILY"/>
</dbReference>
<keyword evidence="4" id="KW-0732">Signal</keyword>
<dbReference type="SUPFAM" id="SSF51735">
    <property type="entry name" value="NAD(P)-binding Rossmann-fold domains"/>
    <property type="match status" value="1"/>
</dbReference>
<dbReference type="PRINTS" id="PR00081">
    <property type="entry name" value="GDHRDH"/>
</dbReference>
<dbReference type="AlphaFoldDB" id="A0A7K7IVZ1"/>
<dbReference type="InterPro" id="IPR020904">
    <property type="entry name" value="Sc_DH/Rdtase_CS"/>
</dbReference>
<comment type="caution">
    <text evidence="5">The sequence shown here is derived from an EMBL/GenBank/DDBJ whole genome shotgun (WGS) entry which is preliminary data.</text>
</comment>
<dbReference type="Pfam" id="PF00106">
    <property type="entry name" value="adh_short"/>
    <property type="match status" value="1"/>
</dbReference>
<dbReference type="GO" id="GO:0016491">
    <property type="term" value="F:oxidoreductase activity"/>
    <property type="evidence" value="ECO:0007669"/>
    <property type="project" value="UniProtKB-KW"/>
</dbReference>
<evidence type="ECO:0000313" key="6">
    <source>
        <dbReference type="Proteomes" id="UP000564784"/>
    </source>
</evidence>
<dbReference type="PANTHER" id="PTHR43313">
    <property type="entry name" value="SHORT-CHAIN DEHYDROGENASE/REDUCTASE FAMILY 9C"/>
    <property type="match status" value="1"/>
</dbReference>
<evidence type="ECO:0000256" key="4">
    <source>
        <dbReference type="SAM" id="SignalP"/>
    </source>
</evidence>
<accession>A0A7K7IVZ1</accession>
<evidence type="ECO:0000256" key="1">
    <source>
        <dbReference type="ARBA" id="ARBA00006484"/>
    </source>
</evidence>
<feature type="non-terminal residue" evidence="5">
    <location>
        <position position="318"/>
    </location>
</feature>
<proteinExistence type="inferred from homology"/>
<organism evidence="5 6">
    <name type="scientific">Loxia curvirostra</name>
    <name type="common">Red crossbill</name>
    <dbReference type="NCBI Taxonomy" id="64802"/>
    <lineage>
        <taxon>Eukaryota</taxon>
        <taxon>Metazoa</taxon>
        <taxon>Chordata</taxon>
        <taxon>Craniata</taxon>
        <taxon>Vertebrata</taxon>
        <taxon>Euteleostomi</taxon>
        <taxon>Archelosauria</taxon>
        <taxon>Archosauria</taxon>
        <taxon>Dinosauria</taxon>
        <taxon>Saurischia</taxon>
        <taxon>Theropoda</taxon>
        <taxon>Coelurosauria</taxon>
        <taxon>Aves</taxon>
        <taxon>Neognathae</taxon>
        <taxon>Neoaves</taxon>
        <taxon>Telluraves</taxon>
        <taxon>Australaves</taxon>
        <taxon>Passeriformes</taxon>
        <taxon>Passeroidea</taxon>
        <taxon>Fringillidae</taxon>
        <taxon>Carduelinae</taxon>
        <taxon>Loxia</taxon>
    </lineage>
</organism>
<gene>
    <name evidence="5" type="primary">Rdh16_0</name>
    <name evidence="5" type="ORF">LOXCUR_R01463</name>
</gene>